<evidence type="ECO:0000256" key="1">
    <source>
        <dbReference type="ARBA" id="ARBA00001946"/>
    </source>
</evidence>
<keyword evidence="7" id="KW-0378">Hydrolase</keyword>
<dbReference type="InterPro" id="IPR009027">
    <property type="entry name" value="Ribosomal_bL9/RNase_H1_N"/>
</dbReference>
<keyword evidence="4" id="KW-0540">Nuclease</keyword>
<evidence type="ECO:0000256" key="6">
    <source>
        <dbReference type="ARBA" id="ARBA00022759"/>
    </source>
</evidence>
<comment type="caution">
    <text evidence="10">The sequence shown here is derived from an EMBL/GenBank/DDBJ whole genome shotgun (WGS) entry which is preliminary data.</text>
</comment>
<dbReference type="GO" id="GO:0004523">
    <property type="term" value="F:RNA-DNA hybrid ribonuclease activity"/>
    <property type="evidence" value="ECO:0007669"/>
    <property type="project" value="UniProtKB-EC"/>
</dbReference>
<dbReference type="AlphaFoldDB" id="A0A2V0NW37"/>
<dbReference type="InParanoid" id="A0A2V0NW37"/>
<dbReference type="InterPro" id="IPR037056">
    <property type="entry name" value="RNase_H1_N_sf"/>
</dbReference>
<feature type="domain" description="Ribonuclease H1 N-terminal" evidence="9">
    <location>
        <begin position="74"/>
        <end position="122"/>
    </location>
</feature>
<organism evidence="10 11">
    <name type="scientific">Raphidocelis subcapitata</name>
    <dbReference type="NCBI Taxonomy" id="307507"/>
    <lineage>
        <taxon>Eukaryota</taxon>
        <taxon>Viridiplantae</taxon>
        <taxon>Chlorophyta</taxon>
        <taxon>core chlorophytes</taxon>
        <taxon>Chlorophyceae</taxon>
        <taxon>CS clade</taxon>
        <taxon>Sphaeropleales</taxon>
        <taxon>Selenastraceae</taxon>
        <taxon>Raphidocelis</taxon>
    </lineage>
</organism>
<dbReference type="OrthoDB" id="2016287at2759"/>
<comment type="cofactor">
    <cofactor evidence="1">
        <name>Mg(2+)</name>
        <dbReference type="ChEBI" id="CHEBI:18420"/>
    </cofactor>
</comment>
<evidence type="ECO:0000256" key="7">
    <source>
        <dbReference type="ARBA" id="ARBA00022801"/>
    </source>
</evidence>
<keyword evidence="6" id="KW-0255">Endonuclease</keyword>
<protein>
    <recommendedName>
        <fullName evidence="3">ribonuclease H</fullName>
        <ecNumber evidence="3">3.1.26.4</ecNumber>
    </recommendedName>
</protein>
<reference evidence="10 11" key="1">
    <citation type="journal article" date="2018" name="Sci. Rep.">
        <title>Raphidocelis subcapitata (=Pseudokirchneriella subcapitata) provides an insight into genome evolution and environmental adaptations in the Sphaeropleales.</title>
        <authorList>
            <person name="Suzuki S."/>
            <person name="Yamaguchi H."/>
            <person name="Nakajima N."/>
            <person name="Kawachi M."/>
        </authorList>
    </citation>
    <scope>NUCLEOTIDE SEQUENCE [LARGE SCALE GENOMIC DNA]</scope>
    <source>
        <strain evidence="10 11">NIES-35</strain>
    </source>
</reference>
<name>A0A2V0NW37_9CHLO</name>
<sequence>MGKYGRKFYVVRRGRVPGIYSDWEPTQAQVSGVPGADFKAFPSLAEAEAYAAAGAFAGGAAPPAAQQQHLRGAKFFAVKRGRSVGVFLGFWGDVQHLVEKLNSAPGYFSTKGFSSEKEARAWLNEGVGPFSATGSWEEAAAAGAAAGPSGGGAAAYGQGWY</sequence>
<dbReference type="SUPFAM" id="SSF55658">
    <property type="entry name" value="L9 N-domain-like"/>
    <property type="match status" value="1"/>
</dbReference>
<evidence type="ECO:0000256" key="5">
    <source>
        <dbReference type="ARBA" id="ARBA00022723"/>
    </source>
</evidence>
<keyword evidence="8" id="KW-0460">Magnesium</keyword>
<gene>
    <name evidence="10" type="ORF">Rsub_02950</name>
</gene>
<evidence type="ECO:0000313" key="10">
    <source>
        <dbReference type="EMBL" id="GBF89780.1"/>
    </source>
</evidence>
<dbReference type="EMBL" id="BDRX01000012">
    <property type="protein sequence ID" value="GBF89780.1"/>
    <property type="molecule type" value="Genomic_DNA"/>
</dbReference>
<dbReference type="STRING" id="307507.A0A2V0NW37"/>
<proteinExistence type="inferred from homology"/>
<dbReference type="InterPro" id="IPR011320">
    <property type="entry name" value="RNase_H1_N"/>
</dbReference>
<dbReference type="Pfam" id="PF01693">
    <property type="entry name" value="Cauli_VI"/>
    <property type="match status" value="2"/>
</dbReference>
<evidence type="ECO:0000256" key="4">
    <source>
        <dbReference type="ARBA" id="ARBA00022722"/>
    </source>
</evidence>
<keyword evidence="11" id="KW-1185">Reference proteome</keyword>
<dbReference type="Gene3D" id="3.40.970.10">
    <property type="entry name" value="Ribonuclease H1, N-terminal domain"/>
    <property type="match status" value="2"/>
</dbReference>
<evidence type="ECO:0000259" key="9">
    <source>
        <dbReference type="Pfam" id="PF01693"/>
    </source>
</evidence>
<evidence type="ECO:0000256" key="8">
    <source>
        <dbReference type="ARBA" id="ARBA00022842"/>
    </source>
</evidence>
<dbReference type="FunFam" id="3.40.970.10:FF:000001">
    <property type="entry name" value="Ribonuclease H1"/>
    <property type="match status" value="1"/>
</dbReference>
<comment type="similarity">
    <text evidence="2">Belongs to the RNase H family.</text>
</comment>
<evidence type="ECO:0000256" key="3">
    <source>
        <dbReference type="ARBA" id="ARBA00012180"/>
    </source>
</evidence>
<dbReference type="Proteomes" id="UP000247498">
    <property type="component" value="Unassembled WGS sequence"/>
</dbReference>
<keyword evidence="5" id="KW-0479">Metal-binding</keyword>
<feature type="domain" description="Ribonuclease H1 N-terminal" evidence="9">
    <location>
        <begin position="7"/>
        <end position="50"/>
    </location>
</feature>
<accession>A0A2V0NW37</accession>
<evidence type="ECO:0000256" key="2">
    <source>
        <dbReference type="ARBA" id="ARBA00005300"/>
    </source>
</evidence>
<dbReference type="EC" id="3.1.26.4" evidence="3"/>
<dbReference type="GO" id="GO:0046872">
    <property type="term" value="F:metal ion binding"/>
    <property type="evidence" value="ECO:0007669"/>
    <property type="project" value="UniProtKB-KW"/>
</dbReference>
<evidence type="ECO:0000313" key="11">
    <source>
        <dbReference type="Proteomes" id="UP000247498"/>
    </source>
</evidence>